<name>A0A2S2QBK1_9HEMI</name>
<evidence type="ECO:0000256" key="3">
    <source>
        <dbReference type="ARBA" id="ARBA00022664"/>
    </source>
</evidence>
<keyword evidence="4" id="KW-0539">Nucleus</keyword>
<protein>
    <submittedName>
        <fullName evidence="7">Pre-mRNA 3'-end-processing factor FIP1</fullName>
    </submittedName>
</protein>
<organism evidence="7">
    <name type="scientific">Sipha flava</name>
    <name type="common">yellow sugarcane aphid</name>
    <dbReference type="NCBI Taxonomy" id="143950"/>
    <lineage>
        <taxon>Eukaryota</taxon>
        <taxon>Metazoa</taxon>
        <taxon>Ecdysozoa</taxon>
        <taxon>Arthropoda</taxon>
        <taxon>Hexapoda</taxon>
        <taxon>Insecta</taxon>
        <taxon>Pterygota</taxon>
        <taxon>Neoptera</taxon>
        <taxon>Paraneoptera</taxon>
        <taxon>Hemiptera</taxon>
        <taxon>Sternorrhyncha</taxon>
        <taxon>Aphidomorpha</taxon>
        <taxon>Aphidoidea</taxon>
        <taxon>Aphididae</taxon>
        <taxon>Sipha</taxon>
    </lineage>
</organism>
<evidence type="ECO:0000256" key="2">
    <source>
        <dbReference type="ARBA" id="ARBA00007459"/>
    </source>
</evidence>
<reference evidence="7" key="1">
    <citation type="submission" date="2018-04" db="EMBL/GenBank/DDBJ databases">
        <title>Transcriptome assembly of Sipha flava.</title>
        <authorList>
            <person name="Scully E.D."/>
            <person name="Geib S.M."/>
            <person name="Palmer N.A."/>
            <person name="Koch K."/>
            <person name="Bradshaw J."/>
            <person name="Heng-Moss T."/>
            <person name="Sarath G."/>
        </authorList>
    </citation>
    <scope>NUCLEOTIDE SEQUENCE</scope>
</reference>
<dbReference type="GO" id="GO:0006397">
    <property type="term" value="P:mRNA processing"/>
    <property type="evidence" value="ECO:0007669"/>
    <property type="project" value="UniProtKB-KW"/>
</dbReference>
<keyword evidence="3" id="KW-0507">mRNA processing</keyword>
<dbReference type="GO" id="GO:0005634">
    <property type="term" value="C:nucleus"/>
    <property type="evidence" value="ECO:0007669"/>
    <property type="project" value="UniProtKB-SubCell"/>
</dbReference>
<evidence type="ECO:0000256" key="1">
    <source>
        <dbReference type="ARBA" id="ARBA00004123"/>
    </source>
</evidence>
<dbReference type="Pfam" id="PF05182">
    <property type="entry name" value="Fip1"/>
    <property type="match status" value="1"/>
</dbReference>
<evidence type="ECO:0000256" key="4">
    <source>
        <dbReference type="ARBA" id="ARBA00023242"/>
    </source>
</evidence>
<evidence type="ECO:0000313" key="7">
    <source>
        <dbReference type="EMBL" id="MBY75103.1"/>
    </source>
</evidence>
<feature type="compositionally biased region" description="Basic and acidic residues" evidence="5">
    <location>
        <begin position="161"/>
        <end position="177"/>
    </location>
</feature>
<dbReference type="AlphaFoldDB" id="A0A2S2QBK1"/>
<feature type="compositionally biased region" description="Basic residues" evidence="5">
    <location>
        <begin position="150"/>
        <end position="160"/>
    </location>
</feature>
<feature type="region of interest" description="Disordered" evidence="5">
    <location>
        <begin position="123"/>
        <end position="188"/>
    </location>
</feature>
<feature type="domain" description="Pre-mRNA polyadenylation factor Fip1" evidence="6">
    <location>
        <begin position="85"/>
        <end position="121"/>
    </location>
</feature>
<gene>
    <name evidence="7" type="primary">fip1l1_1</name>
    <name evidence="7" type="ORF">g.28736</name>
</gene>
<evidence type="ECO:0000256" key="5">
    <source>
        <dbReference type="SAM" id="MobiDB-lite"/>
    </source>
</evidence>
<feature type="compositionally biased region" description="Basic and acidic residues" evidence="5">
    <location>
        <begin position="123"/>
        <end position="134"/>
    </location>
</feature>
<dbReference type="EMBL" id="GGMS01005900">
    <property type="protein sequence ID" value="MBY75103.1"/>
    <property type="molecule type" value="Transcribed_RNA"/>
</dbReference>
<sequence length="188" mass="21731">MANTNTNKNTMNETSVEVLKSLVETNATEGLDDNGKIFEDKGLSSDSEEDDDIVVVNGNFTLSSMMEDLKSMGTLNGVPAHECNTEGNPWLKPYADNTDYCSYGFNEYAWLEYYEHQREMRYRESPSSSRHTESVVEGQETSYNEERAYKHMSHRHRSRSRTHEKLSRKRPSNEEWVHCGQNKKKKSD</sequence>
<dbReference type="OrthoDB" id="1917198at2759"/>
<comment type="similarity">
    <text evidence="2">Belongs to the FIP1 family.</text>
</comment>
<dbReference type="InterPro" id="IPR007854">
    <property type="entry name" value="Fip1_dom"/>
</dbReference>
<evidence type="ECO:0000259" key="6">
    <source>
        <dbReference type="Pfam" id="PF05182"/>
    </source>
</evidence>
<comment type="subcellular location">
    <subcellularLocation>
        <location evidence="1">Nucleus</location>
    </subcellularLocation>
</comment>
<accession>A0A2S2QBK1</accession>
<proteinExistence type="inferred from homology"/>